<accession>A0ABQ7VLZ7</accession>
<evidence type="ECO:0000313" key="3">
    <source>
        <dbReference type="EMBL" id="KAH0769051.1"/>
    </source>
</evidence>
<dbReference type="PANTHER" id="PTHR35218">
    <property type="entry name" value="RNASE H DOMAIN-CONTAINING PROTEIN"/>
    <property type="match status" value="1"/>
</dbReference>
<dbReference type="Pfam" id="PF03372">
    <property type="entry name" value="Exo_endo_phos"/>
    <property type="match status" value="1"/>
</dbReference>
<dbReference type="EMBL" id="JAIVGD010000011">
    <property type="protein sequence ID" value="KAH0769051.1"/>
    <property type="molecule type" value="Genomic_DNA"/>
</dbReference>
<sequence>MQSPNHPDEEFMDNEEDANMEDQVVPEIPMSQPSPTIHQHQPPPQREEEPNTLEPLAQTLYLRSPLTLDMLLNIEKKFLINVPQEVTKADLNIRCYNSQQPLKYVALVIPIIKNKQTLEMENTEEMQATVNLEMALTPGGSSNSPELMKIFLWNCRGANNAKFMNNTRALIYSHNPTILALAETRMEDHDKILQALDYTDVIQVLAFGYSGGIALLWRNSEINVESFMITEQEIHVTIKNKRAVVSLWRL</sequence>
<evidence type="ECO:0000259" key="2">
    <source>
        <dbReference type="Pfam" id="PF03372"/>
    </source>
</evidence>
<dbReference type="Proteomes" id="UP000826656">
    <property type="component" value="Unassembled WGS sequence"/>
</dbReference>
<name>A0ABQ7VLZ7_SOLTU</name>
<organism evidence="3 4">
    <name type="scientific">Solanum tuberosum</name>
    <name type="common">Potato</name>
    <dbReference type="NCBI Taxonomy" id="4113"/>
    <lineage>
        <taxon>Eukaryota</taxon>
        <taxon>Viridiplantae</taxon>
        <taxon>Streptophyta</taxon>
        <taxon>Embryophyta</taxon>
        <taxon>Tracheophyta</taxon>
        <taxon>Spermatophyta</taxon>
        <taxon>Magnoliopsida</taxon>
        <taxon>eudicotyledons</taxon>
        <taxon>Gunneridae</taxon>
        <taxon>Pentapetalae</taxon>
        <taxon>asterids</taxon>
        <taxon>lamiids</taxon>
        <taxon>Solanales</taxon>
        <taxon>Solanaceae</taxon>
        <taxon>Solanoideae</taxon>
        <taxon>Solaneae</taxon>
        <taxon>Solanum</taxon>
    </lineage>
</organism>
<proteinExistence type="predicted"/>
<reference evidence="3 4" key="1">
    <citation type="journal article" date="2021" name="bioRxiv">
        <title>Chromosome-scale and haplotype-resolved genome assembly of a tetraploid potato cultivar.</title>
        <authorList>
            <person name="Sun H."/>
            <person name="Jiao W.-B."/>
            <person name="Krause K."/>
            <person name="Campoy J.A."/>
            <person name="Goel M."/>
            <person name="Folz-Donahue K."/>
            <person name="Kukat C."/>
            <person name="Huettel B."/>
            <person name="Schneeberger K."/>
        </authorList>
    </citation>
    <scope>NUCLEOTIDE SEQUENCE [LARGE SCALE GENOMIC DNA]</scope>
    <source>
        <strain evidence="3">SolTubOtavaFocal</strain>
        <tissue evidence="3">Leaves</tissue>
    </source>
</reference>
<comment type="caution">
    <text evidence="3">The sequence shown here is derived from an EMBL/GenBank/DDBJ whole genome shotgun (WGS) entry which is preliminary data.</text>
</comment>
<evidence type="ECO:0000256" key="1">
    <source>
        <dbReference type="SAM" id="MobiDB-lite"/>
    </source>
</evidence>
<feature type="domain" description="Endonuclease/exonuclease/phosphatase" evidence="2">
    <location>
        <begin position="153"/>
        <end position="220"/>
    </location>
</feature>
<feature type="compositionally biased region" description="Acidic residues" evidence="1">
    <location>
        <begin position="10"/>
        <end position="20"/>
    </location>
</feature>
<gene>
    <name evidence="3" type="ORF">KY290_013032</name>
</gene>
<feature type="region of interest" description="Disordered" evidence="1">
    <location>
        <begin position="1"/>
        <end position="51"/>
    </location>
</feature>
<dbReference type="SUPFAM" id="SSF56219">
    <property type="entry name" value="DNase I-like"/>
    <property type="match status" value="1"/>
</dbReference>
<dbReference type="InterPro" id="IPR005135">
    <property type="entry name" value="Endo/exonuclease/phosphatase"/>
</dbReference>
<keyword evidence="4" id="KW-1185">Reference proteome</keyword>
<protein>
    <recommendedName>
        <fullName evidence="2">Endonuclease/exonuclease/phosphatase domain-containing protein</fullName>
    </recommendedName>
</protein>
<evidence type="ECO:0000313" key="4">
    <source>
        <dbReference type="Proteomes" id="UP000826656"/>
    </source>
</evidence>
<dbReference type="Gene3D" id="3.60.10.10">
    <property type="entry name" value="Endonuclease/exonuclease/phosphatase"/>
    <property type="match status" value="1"/>
</dbReference>
<dbReference type="InterPro" id="IPR036691">
    <property type="entry name" value="Endo/exonu/phosph_ase_sf"/>
</dbReference>
<dbReference type="PANTHER" id="PTHR35218:SF7">
    <property type="entry name" value="ENDONUCLEASE_EXONUCLEASE_PHOSPHATASE"/>
    <property type="match status" value="1"/>
</dbReference>